<feature type="transmembrane region" description="Helical" evidence="1">
    <location>
        <begin position="596"/>
        <end position="619"/>
    </location>
</feature>
<reference evidence="2 3" key="1">
    <citation type="submission" date="2017-06" db="EMBL/GenBank/DDBJ databases">
        <authorList>
            <person name="Kim H.J."/>
            <person name="Triplett B.A."/>
        </authorList>
    </citation>
    <scope>NUCLEOTIDE SEQUENCE [LARGE SCALE GENOMIC DNA]</scope>
    <source>
        <strain evidence="2 3">SCA</strain>
    </source>
</reference>
<dbReference type="AlphaFoldDB" id="A0A239L5X3"/>
<evidence type="ECO:0008006" key="4">
    <source>
        <dbReference type="Google" id="ProtNLM"/>
    </source>
</evidence>
<keyword evidence="1" id="KW-1133">Transmembrane helix</keyword>
<feature type="transmembrane region" description="Helical" evidence="1">
    <location>
        <begin position="666"/>
        <end position="683"/>
    </location>
</feature>
<keyword evidence="1" id="KW-0812">Transmembrane</keyword>
<gene>
    <name evidence="2" type="ORF">SAMN05446037_10644</name>
</gene>
<dbReference type="Proteomes" id="UP000198304">
    <property type="component" value="Unassembled WGS sequence"/>
</dbReference>
<evidence type="ECO:0000313" key="3">
    <source>
        <dbReference type="Proteomes" id="UP000198304"/>
    </source>
</evidence>
<name>A0A239L5X3_9FIRM</name>
<accession>A0A239L5X3</accession>
<feature type="transmembrane region" description="Helical" evidence="1">
    <location>
        <begin position="245"/>
        <end position="273"/>
    </location>
</feature>
<dbReference type="Pfam" id="PF07242">
    <property type="entry name" value="DUF1430"/>
    <property type="match status" value="1"/>
</dbReference>
<proteinExistence type="predicted"/>
<keyword evidence="3" id="KW-1185">Reference proteome</keyword>
<dbReference type="EMBL" id="FZOJ01000064">
    <property type="protein sequence ID" value="SNT25725.1"/>
    <property type="molecule type" value="Genomic_DNA"/>
</dbReference>
<feature type="transmembrane region" description="Helical" evidence="1">
    <location>
        <begin position="218"/>
        <end position="239"/>
    </location>
</feature>
<evidence type="ECO:0000256" key="1">
    <source>
        <dbReference type="SAM" id="Phobius"/>
    </source>
</evidence>
<dbReference type="OrthoDB" id="2076832at2"/>
<keyword evidence="1" id="KW-0472">Membrane</keyword>
<organism evidence="2 3">
    <name type="scientific">Anaerovirgula multivorans</name>
    <dbReference type="NCBI Taxonomy" id="312168"/>
    <lineage>
        <taxon>Bacteria</taxon>
        <taxon>Bacillati</taxon>
        <taxon>Bacillota</taxon>
        <taxon>Clostridia</taxon>
        <taxon>Peptostreptococcales</taxon>
        <taxon>Natronincolaceae</taxon>
        <taxon>Anaerovirgula</taxon>
    </lineage>
</organism>
<feature type="transmembrane region" description="Helical" evidence="1">
    <location>
        <begin position="167"/>
        <end position="187"/>
    </location>
</feature>
<dbReference type="InterPro" id="IPR006541">
    <property type="entry name" value="Bacteriocin_ass"/>
</dbReference>
<sequence>MKRLLVVAVLVLTILMNVFSFLSINKNLVEHLLYDKTMITFDTVNGNKSVLEEDFLDNIIDFSSQNDVEILQYSFLSANKIDIYSTVKEEYEKKLLIPNFIFDKDIRIHDFEDVHHVGFKNLLYIDTKDSHIINKFLKDFSDYGVIYRNAYSLNSFGKYIKYIDNDFLSIFSLFISVFFLLILFYYLNNKKNYLIYELWGYSYIQIYCVFNKTLYKTLLISMVFCNLIMLGILFVFNLTNMLMEFIPIIIIVNLLTVLLLFLFSIALFCISFVKSVGINEKNRLLKVRFVASLVKFCLILLVIILFGSFYSTRNVLKNNQDSLDLWKDTTNLFYVETTGSIHDLALESKDNDKLLQVYKDLSRLNKVFIINSINFQRLENLNTDNEEIDYDYNYKLNVKNDEDLYTPRGRRIMVDGNYLKRNLIKTFSDGKNVLDKINYDDDVLNVLVPEKFKDYEDIIEKSYKEWFYFQKVEVSNMYRKALNENLNEKETDDLKINLIYIENNQYYFTYNKFAGDNFNRVKDPIVIVYTENVDNSVLAATLGSSMFLESKDEYSALGELKDITNKYSAYELNWVSSVYDRMGAYIGYIEDEIDRLVLNISVASLILMILMIIITWAYYKAYISKIVIKSLYGYNFITTYKDLLLSNLFIYIFSVLIMMIIYRKLYLYMIIFPVLMLLIDYIVSKAVNMALLKKGEVEFIKGESK</sequence>
<feature type="transmembrane region" description="Helical" evidence="1">
    <location>
        <begin position="285"/>
        <end position="310"/>
    </location>
</feature>
<evidence type="ECO:0000313" key="2">
    <source>
        <dbReference type="EMBL" id="SNT25725.1"/>
    </source>
</evidence>
<feature type="transmembrane region" description="Helical" evidence="1">
    <location>
        <begin position="640"/>
        <end position="660"/>
    </location>
</feature>
<protein>
    <recommendedName>
        <fullName evidence="4">Bacteriocin-associated integral membrane (Putative immunity) protein</fullName>
    </recommendedName>
</protein>
<dbReference type="RefSeq" id="WP_089285583.1">
    <property type="nucleotide sequence ID" value="NZ_FZOJ01000064.1"/>
</dbReference>